<dbReference type="GO" id="GO:0005524">
    <property type="term" value="F:ATP binding"/>
    <property type="evidence" value="ECO:0007669"/>
    <property type="project" value="InterPro"/>
</dbReference>
<feature type="non-terminal residue" evidence="4">
    <location>
        <position position="351"/>
    </location>
</feature>
<dbReference type="Gene3D" id="3.80.10.10">
    <property type="entry name" value="Ribonuclease Inhibitor"/>
    <property type="match status" value="1"/>
</dbReference>
<dbReference type="InterPro" id="IPR032675">
    <property type="entry name" value="LRR_dom_sf"/>
</dbReference>
<organism evidence="4 5">
    <name type="scientific">Gossypium lobatum</name>
    <dbReference type="NCBI Taxonomy" id="34289"/>
    <lineage>
        <taxon>Eukaryota</taxon>
        <taxon>Viridiplantae</taxon>
        <taxon>Streptophyta</taxon>
        <taxon>Embryophyta</taxon>
        <taxon>Tracheophyta</taxon>
        <taxon>Spermatophyta</taxon>
        <taxon>Magnoliopsida</taxon>
        <taxon>eudicotyledons</taxon>
        <taxon>Gunneridae</taxon>
        <taxon>Pentapetalae</taxon>
        <taxon>rosids</taxon>
        <taxon>malvids</taxon>
        <taxon>Malvales</taxon>
        <taxon>Malvaceae</taxon>
        <taxon>Malvoideae</taxon>
        <taxon>Gossypium</taxon>
    </lineage>
</organism>
<feature type="region of interest" description="Disordered" evidence="1">
    <location>
        <begin position="173"/>
        <end position="200"/>
    </location>
</feature>
<dbReference type="PANTHER" id="PTHR48007:SF47">
    <property type="entry name" value="PROTEIN KINASE DOMAIN-CONTAINING PROTEIN"/>
    <property type="match status" value="1"/>
</dbReference>
<gene>
    <name evidence="4" type="ORF">Golob_027355</name>
</gene>
<dbReference type="InterPro" id="IPR001245">
    <property type="entry name" value="Ser-Thr/Tyr_kinase_cat_dom"/>
</dbReference>
<evidence type="ECO:0000256" key="2">
    <source>
        <dbReference type="SAM" id="Phobius"/>
    </source>
</evidence>
<evidence type="ECO:0000313" key="4">
    <source>
        <dbReference type="EMBL" id="MBA0577770.1"/>
    </source>
</evidence>
<dbReference type="InterPro" id="IPR046959">
    <property type="entry name" value="PRK1-6/SRF4-like"/>
</dbReference>
<keyword evidence="2" id="KW-0812">Transmembrane</keyword>
<protein>
    <recommendedName>
        <fullName evidence="3">Protein kinase domain-containing protein</fullName>
    </recommendedName>
</protein>
<comment type="caution">
    <text evidence="4">The sequence shown here is derived from an EMBL/GenBank/DDBJ whole genome shotgun (WGS) entry which is preliminary data.</text>
</comment>
<keyword evidence="5" id="KW-1185">Reference proteome</keyword>
<dbReference type="AlphaFoldDB" id="A0A7J8NLM7"/>
<dbReference type="Pfam" id="PF07714">
    <property type="entry name" value="PK_Tyr_Ser-Thr"/>
    <property type="match status" value="1"/>
</dbReference>
<dbReference type="SUPFAM" id="SSF56112">
    <property type="entry name" value="Protein kinase-like (PK-like)"/>
    <property type="match status" value="1"/>
</dbReference>
<evidence type="ECO:0000256" key="1">
    <source>
        <dbReference type="SAM" id="MobiDB-lite"/>
    </source>
</evidence>
<dbReference type="PROSITE" id="PS50011">
    <property type="entry name" value="PROTEIN_KINASE_DOM"/>
    <property type="match status" value="1"/>
</dbReference>
<evidence type="ECO:0000313" key="5">
    <source>
        <dbReference type="Proteomes" id="UP000593572"/>
    </source>
</evidence>
<dbReference type="PANTHER" id="PTHR48007">
    <property type="entry name" value="LEUCINE-RICH REPEAT RECEPTOR-LIKE PROTEIN KINASE PXC1"/>
    <property type="match status" value="1"/>
</dbReference>
<accession>A0A7J8NLM7</accession>
<dbReference type="Gene3D" id="1.10.510.10">
    <property type="entry name" value="Transferase(Phosphotransferase) domain 1"/>
    <property type="match status" value="1"/>
</dbReference>
<reference evidence="4 5" key="1">
    <citation type="journal article" date="2019" name="Genome Biol. Evol.">
        <title>Insights into the evolution of the New World diploid cottons (Gossypium, subgenus Houzingenia) based on genome sequencing.</title>
        <authorList>
            <person name="Grover C.E."/>
            <person name="Arick M.A. 2nd"/>
            <person name="Thrash A."/>
            <person name="Conover J.L."/>
            <person name="Sanders W.S."/>
            <person name="Peterson D.G."/>
            <person name="Frelichowski J.E."/>
            <person name="Scheffler J.A."/>
            <person name="Scheffler B.E."/>
            <person name="Wendel J.F."/>
        </authorList>
    </citation>
    <scope>NUCLEOTIDE SEQUENCE [LARGE SCALE GENOMIC DNA]</scope>
    <source>
        <strain evidence="4">157</strain>
        <tissue evidence="4">Leaf</tissue>
    </source>
</reference>
<evidence type="ECO:0000259" key="3">
    <source>
        <dbReference type="PROSITE" id="PS50011"/>
    </source>
</evidence>
<proteinExistence type="predicted"/>
<dbReference type="Proteomes" id="UP000593572">
    <property type="component" value="Unassembled WGS sequence"/>
</dbReference>
<feature type="domain" description="Protein kinase" evidence="3">
    <location>
        <begin position="105"/>
        <end position="351"/>
    </location>
</feature>
<feature type="transmembrane region" description="Helical" evidence="2">
    <location>
        <begin position="101"/>
        <end position="124"/>
    </location>
</feature>
<dbReference type="InterPro" id="IPR011009">
    <property type="entry name" value="Kinase-like_dom_sf"/>
</dbReference>
<keyword evidence="2" id="KW-1133">Transmembrane helix</keyword>
<feature type="non-terminal residue" evidence="4">
    <location>
        <position position="1"/>
    </location>
</feature>
<name>A0A7J8NLM7_9ROSI</name>
<dbReference type="InterPro" id="IPR000719">
    <property type="entry name" value="Prot_kinase_dom"/>
</dbReference>
<keyword evidence="2" id="KW-0472">Membrane</keyword>
<dbReference type="EMBL" id="JABEZX010357153">
    <property type="protein sequence ID" value="MBA0577770.1"/>
    <property type="molecule type" value="Genomic_DNA"/>
</dbReference>
<sequence length="351" mass="39248">LSGEIPPQFTHKIPGNATIDLSFNKFTREISNSTVLKNQESKSFSGMPFLCGEVTKHDCPIPSSPTSSPAIVVISKTIESDILESSPRGKKPGQNKLKPGIIIGIIVKDIVGIGFVIMVFLLAYKLKRKKRVEATMKQKSKIAKDNWSITSLSSKSRGFMRWSCLRKRGEYEEKSDTREDQSESKSHDNQRQKENEHEKEGILVTVDGEKQLELNTLLKASTFILGATGSSKMYKIVLEDRTSLVFYWEVDEKFIIYDFVPNGSLANTHYRKVGSSPCHLHRESQLKIAKGVAYGLAYLHEKKHVHANLKPRNVLLGLDMEPKIGDFGLQSLITSNTSSKFGISGQNFGSR</sequence>
<dbReference type="GO" id="GO:0004672">
    <property type="term" value="F:protein kinase activity"/>
    <property type="evidence" value="ECO:0007669"/>
    <property type="project" value="InterPro"/>
</dbReference>